<name>A0A1G8C1F0_9PROT</name>
<evidence type="ECO:0000313" key="1">
    <source>
        <dbReference type="EMBL" id="SDH39194.1"/>
    </source>
</evidence>
<gene>
    <name evidence="1" type="ORF">SAMN05421742_106175</name>
</gene>
<evidence type="ECO:0000313" key="2">
    <source>
        <dbReference type="Proteomes" id="UP000217076"/>
    </source>
</evidence>
<dbReference type="RefSeq" id="WP_092619630.1">
    <property type="nucleotide sequence ID" value="NZ_FNCV01000006.1"/>
</dbReference>
<protein>
    <submittedName>
        <fullName evidence="1">Uncharacterized protein</fullName>
    </submittedName>
</protein>
<organism evidence="1 2">
    <name type="scientific">Roseospirillum parvum</name>
    <dbReference type="NCBI Taxonomy" id="83401"/>
    <lineage>
        <taxon>Bacteria</taxon>
        <taxon>Pseudomonadati</taxon>
        <taxon>Pseudomonadota</taxon>
        <taxon>Alphaproteobacteria</taxon>
        <taxon>Rhodospirillales</taxon>
        <taxon>Rhodospirillaceae</taxon>
        <taxon>Roseospirillum</taxon>
    </lineage>
</organism>
<accession>A0A1G8C1F0</accession>
<keyword evidence="2" id="KW-1185">Reference proteome</keyword>
<dbReference type="AlphaFoldDB" id="A0A1G8C1F0"/>
<sequence>MSPRLPTPPIDQPSLDLHVRHLRAVWLTHALHRAAESLARRWQRTLGHPGGHSGGHARTA</sequence>
<proteinExistence type="predicted"/>
<reference evidence="2" key="1">
    <citation type="submission" date="2016-10" db="EMBL/GenBank/DDBJ databases">
        <authorList>
            <person name="Varghese N."/>
            <person name="Submissions S."/>
        </authorList>
    </citation>
    <scope>NUCLEOTIDE SEQUENCE [LARGE SCALE GENOMIC DNA]</scope>
    <source>
        <strain evidence="2">930I</strain>
    </source>
</reference>
<dbReference type="Proteomes" id="UP000217076">
    <property type="component" value="Unassembled WGS sequence"/>
</dbReference>
<dbReference type="EMBL" id="FNCV01000006">
    <property type="protein sequence ID" value="SDH39194.1"/>
    <property type="molecule type" value="Genomic_DNA"/>
</dbReference>